<proteinExistence type="predicted"/>
<name>A0ACC3NAJ0_9PEZI</name>
<protein>
    <submittedName>
        <fullName evidence="1">Inositol polyphosphate kinase kcs1</fullName>
        <ecNumber evidence="1">2.7.4.21</ecNumber>
    </submittedName>
</protein>
<gene>
    <name evidence="1" type="primary">KCS1_1</name>
    <name evidence="1" type="ORF">LTR37_008874</name>
</gene>
<accession>A0ACC3NAJ0</accession>
<dbReference type="Proteomes" id="UP001281147">
    <property type="component" value="Unassembled WGS sequence"/>
</dbReference>
<comment type="caution">
    <text evidence="1">The sequence shown here is derived from an EMBL/GenBank/DDBJ whole genome shotgun (WGS) entry which is preliminary data.</text>
</comment>
<keyword evidence="1" id="KW-0418">Kinase</keyword>
<evidence type="ECO:0000313" key="2">
    <source>
        <dbReference type="Proteomes" id="UP001281147"/>
    </source>
</evidence>
<evidence type="ECO:0000313" key="1">
    <source>
        <dbReference type="EMBL" id="KAK3712784.1"/>
    </source>
</evidence>
<keyword evidence="2" id="KW-1185">Reference proteome</keyword>
<keyword evidence="1" id="KW-0808">Transferase</keyword>
<sequence>MPASAAPERGPPRHLKTKKNSPQNVRNGAHPAALGHKQPVEESNAVTRPRSSQKLRTKTSPSALSSGPSLHDAVQPQLSERDSIFATHYMPSSSPVTSPQRYPGREATVEGEGLGSDTADMAVLGPQRTLSDHSLACLKDVPTSAHSGQTQTLLKGSSRRKASRSSLPLQYHRRSLINLSDLHDSSYLRDTLYEDSPAGSDSAIGDAPTTPKENQQNPVAEEEEVILSAEREQYRSWRQGKAKINGMSIADSQRRKSRVEHGIDKVIDAQLPKPEPAVTNVRSRKASHYLGLFKENEAQERQHDEKKKGDKKREPMASGLRSLKESVAEDTVELPQPTAQDDVEATEAGNDVTVTAKRMAHNLPLDLLEEIRNHHHLAPGAAWETKYRQTVPAKDLKPLRHLDRHLKAERDEESDGEHISSATYFPHQGVAVNESPTDDQMVQRETQTKRPTAETKQSDDVDIALRSTDVQDYLRGDMSLSRAPSTADFELLPKPLIENERLPSDSEYDSISEGYDTAISEAEETTPTATPLMQGQIKSGSPQRKRSQPPPPIGAVELKPYRHQVGGHTTVYRFSRRAVCKQLNSKENMFYETIEKQHPELLGFMPKYIGVLNVTYRKEQKKRRPTVPDGEANAEGEAGQAASVSGYTADSDGRQGGQKPEQQRIVSHSQQHSTAIPQVIFENNRHLIPETLFGMPRRSITPDLQRPNSSPAKRSGGQSDDESSGRGCRQQSRNKVYDWGYTTVNEGLRDRVLREVFMPPVIHRHERKDRSHRARPMRNMPKAVEDEMTPLERHNSVDGLAAMAKKRDPTAKVKDSFKKRFERTQSEDRTLEQVAKEGASALSKSAETSEADQALAAAGGRQQRRRRHSGSGLVRKPAQIEGGRGDLEYHEDEAYGADAEEDVFAMDDVRKKSIKGDQALPSKHVDFISNGEHTATSDAPPENQAAPRLGPPVHFASEPEPRNPEISLVQHDERVEHFLLLEDLTAGMQKPCVLDLKMGTRQYGVEATEKKQASQRRKCKTTTSRELGVRICGMQVYNVREQNYLFQDKYFGRDLKAGGEFRDALARFFFDGIGYAQALKHIPSILEKITALDRIVRELPAYRLYASSLLMIYDRGDADTNGKLRNAAEATDKQGKGESDKIGAYPDIKLKIVDFANCVTAEDASIVLQKSRPPYHPDDIDRGYLRGLRTLRMYFQKIWEELYYQRYVERGEGEGMAIERRGISGAVTTKGWGDSIMEDPGEVSV</sequence>
<dbReference type="EC" id="2.7.4.21" evidence="1"/>
<dbReference type="EMBL" id="JAUTXU010000067">
    <property type="protein sequence ID" value="KAK3712784.1"/>
    <property type="molecule type" value="Genomic_DNA"/>
</dbReference>
<organism evidence="1 2">
    <name type="scientific">Vermiconidia calcicola</name>
    <dbReference type="NCBI Taxonomy" id="1690605"/>
    <lineage>
        <taxon>Eukaryota</taxon>
        <taxon>Fungi</taxon>
        <taxon>Dikarya</taxon>
        <taxon>Ascomycota</taxon>
        <taxon>Pezizomycotina</taxon>
        <taxon>Dothideomycetes</taxon>
        <taxon>Dothideomycetidae</taxon>
        <taxon>Mycosphaerellales</taxon>
        <taxon>Extremaceae</taxon>
        <taxon>Vermiconidia</taxon>
    </lineage>
</organism>
<reference evidence="1" key="1">
    <citation type="submission" date="2023-07" db="EMBL/GenBank/DDBJ databases">
        <title>Black Yeasts Isolated from many extreme environments.</title>
        <authorList>
            <person name="Coleine C."/>
            <person name="Stajich J.E."/>
            <person name="Selbmann L."/>
        </authorList>
    </citation>
    <scope>NUCLEOTIDE SEQUENCE</scope>
    <source>
        <strain evidence="1">CCFEE 5714</strain>
    </source>
</reference>